<dbReference type="GO" id="GO:0008756">
    <property type="term" value="F:o-succinylbenzoate-CoA ligase activity"/>
    <property type="evidence" value="ECO:0007669"/>
    <property type="project" value="UniProtKB-UniRule"/>
</dbReference>
<keyword evidence="1 5" id="KW-0474">Menaquinone biosynthesis</keyword>
<accession>A0A415EXE4</accession>
<evidence type="ECO:0000259" key="6">
    <source>
        <dbReference type="Pfam" id="PF00501"/>
    </source>
</evidence>
<dbReference type="GO" id="GO:0006631">
    <property type="term" value="P:fatty acid metabolic process"/>
    <property type="evidence" value="ECO:0007669"/>
    <property type="project" value="TreeGrafter"/>
</dbReference>
<dbReference type="SUPFAM" id="SSF56801">
    <property type="entry name" value="Acetyl-CoA synthetase-like"/>
    <property type="match status" value="1"/>
</dbReference>
<keyword evidence="4 5" id="KW-0067">ATP-binding</keyword>
<dbReference type="InterPro" id="IPR025110">
    <property type="entry name" value="AMP-bd_C"/>
</dbReference>
<dbReference type="InterPro" id="IPR045851">
    <property type="entry name" value="AMP-bd_C_sf"/>
</dbReference>
<keyword evidence="2 5" id="KW-0436">Ligase</keyword>
<dbReference type="AlphaFoldDB" id="A0A415EXE4"/>
<evidence type="ECO:0000256" key="4">
    <source>
        <dbReference type="ARBA" id="ARBA00022840"/>
    </source>
</evidence>
<evidence type="ECO:0000256" key="2">
    <source>
        <dbReference type="ARBA" id="ARBA00022598"/>
    </source>
</evidence>
<dbReference type="PANTHER" id="PTHR43201">
    <property type="entry name" value="ACYL-COA SYNTHETASE"/>
    <property type="match status" value="1"/>
</dbReference>
<gene>
    <name evidence="5 8" type="primary">menE</name>
    <name evidence="8" type="ORF">DW084_02405</name>
</gene>
<dbReference type="HAMAP" id="MF_00731">
    <property type="entry name" value="MenE"/>
    <property type="match status" value="1"/>
</dbReference>
<comment type="caution">
    <text evidence="8">The sequence shown here is derived from an EMBL/GenBank/DDBJ whole genome shotgun (WGS) entry which is preliminary data.</text>
</comment>
<dbReference type="InterPro" id="IPR000873">
    <property type="entry name" value="AMP-dep_synth/lig_dom"/>
</dbReference>
<proteinExistence type="inferred from homology"/>
<comment type="catalytic activity">
    <reaction evidence="5">
        <text>2-succinylbenzoate + ATP + CoA = 2-succinylbenzoyl-CoA + AMP + diphosphate</text>
        <dbReference type="Rhea" id="RHEA:17009"/>
        <dbReference type="ChEBI" id="CHEBI:18325"/>
        <dbReference type="ChEBI" id="CHEBI:30616"/>
        <dbReference type="ChEBI" id="CHEBI:33019"/>
        <dbReference type="ChEBI" id="CHEBI:57287"/>
        <dbReference type="ChEBI" id="CHEBI:57364"/>
        <dbReference type="ChEBI" id="CHEBI:456215"/>
        <dbReference type="EC" id="6.2.1.26"/>
    </reaction>
</comment>
<evidence type="ECO:0000259" key="7">
    <source>
        <dbReference type="Pfam" id="PF13193"/>
    </source>
</evidence>
<dbReference type="InterPro" id="IPR020845">
    <property type="entry name" value="AMP-binding_CS"/>
</dbReference>
<comment type="function">
    <text evidence="5">Converts 2-succinylbenzoate (OSB) to 2-succinylbenzoyl-CoA (OSB-CoA).</text>
</comment>
<evidence type="ECO:0000256" key="5">
    <source>
        <dbReference type="HAMAP-Rule" id="MF_00731"/>
    </source>
</evidence>
<name>A0A415EXE4_ENTCA</name>
<reference evidence="8 9" key="1">
    <citation type="submission" date="2018-08" db="EMBL/GenBank/DDBJ databases">
        <title>A genome reference for cultivated species of the human gut microbiota.</title>
        <authorList>
            <person name="Zou Y."/>
            <person name="Xue W."/>
            <person name="Luo G."/>
        </authorList>
    </citation>
    <scope>NUCLEOTIDE SEQUENCE [LARGE SCALE GENOMIC DNA]</scope>
    <source>
        <strain evidence="8 9">AF48-16</strain>
    </source>
</reference>
<dbReference type="EC" id="6.2.1.26" evidence="5"/>
<dbReference type="GO" id="GO:0031956">
    <property type="term" value="F:medium-chain fatty acid-CoA ligase activity"/>
    <property type="evidence" value="ECO:0007669"/>
    <property type="project" value="TreeGrafter"/>
</dbReference>
<dbReference type="Gene3D" id="3.30.300.30">
    <property type="match status" value="1"/>
</dbReference>
<dbReference type="UniPathway" id="UPA00079"/>
<evidence type="ECO:0000256" key="1">
    <source>
        <dbReference type="ARBA" id="ARBA00022428"/>
    </source>
</evidence>
<evidence type="ECO:0000313" key="8">
    <source>
        <dbReference type="EMBL" id="RHK07989.1"/>
    </source>
</evidence>
<feature type="domain" description="AMP-dependent synthetase/ligase" evidence="6">
    <location>
        <begin position="6"/>
        <end position="356"/>
    </location>
</feature>
<dbReference type="UniPathway" id="UPA01057">
    <property type="reaction ID" value="UER00166"/>
</dbReference>
<keyword evidence="3 5" id="KW-0547">Nucleotide-binding</keyword>
<comment type="similarity">
    <text evidence="5">Belongs to the ATP-dependent AMP-binding enzyme family. MenE subfamily.</text>
</comment>
<feature type="domain" description="AMP-binding enzyme C-terminal" evidence="7">
    <location>
        <begin position="405"/>
        <end position="478"/>
    </location>
</feature>
<evidence type="ECO:0000256" key="3">
    <source>
        <dbReference type="ARBA" id="ARBA00022741"/>
    </source>
</evidence>
<comment type="pathway">
    <text evidence="5">Quinol/quinone metabolism; menaquinone biosynthesis.</text>
</comment>
<comment type="pathway">
    <text evidence="5">Quinol/quinone metabolism; 1,4-dihydroxy-2-naphthoate biosynthesis; 1,4-dihydroxy-2-naphthoate from chorismate: step 5/7.</text>
</comment>
<dbReference type="PANTHER" id="PTHR43201:SF5">
    <property type="entry name" value="MEDIUM-CHAIN ACYL-COA LIGASE ACSF2, MITOCHONDRIAL"/>
    <property type="match status" value="1"/>
</dbReference>
<dbReference type="GO" id="GO:0009234">
    <property type="term" value="P:menaquinone biosynthetic process"/>
    <property type="evidence" value="ECO:0007669"/>
    <property type="project" value="UniProtKB-UniRule"/>
</dbReference>
<dbReference type="InterPro" id="IPR042099">
    <property type="entry name" value="ANL_N_sf"/>
</dbReference>
<dbReference type="Proteomes" id="UP000286288">
    <property type="component" value="Unassembled WGS sequence"/>
</dbReference>
<dbReference type="Pfam" id="PF13193">
    <property type="entry name" value="AMP-binding_C"/>
    <property type="match status" value="1"/>
</dbReference>
<dbReference type="RefSeq" id="WP_151195192.1">
    <property type="nucleotide sequence ID" value="NZ_JBNQVK010000001.1"/>
</dbReference>
<dbReference type="GO" id="GO:0005524">
    <property type="term" value="F:ATP binding"/>
    <property type="evidence" value="ECO:0007669"/>
    <property type="project" value="UniProtKB-KW"/>
</dbReference>
<dbReference type="PROSITE" id="PS00455">
    <property type="entry name" value="AMP_BINDING"/>
    <property type="match status" value="1"/>
</dbReference>
<organism evidence="8 9">
    <name type="scientific">Enterococcus casseliflavus</name>
    <name type="common">Enterococcus flavescens</name>
    <dbReference type="NCBI Taxonomy" id="37734"/>
    <lineage>
        <taxon>Bacteria</taxon>
        <taxon>Bacillati</taxon>
        <taxon>Bacillota</taxon>
        <taxon>Bacilli</taxon>
        <taxon>Lactobacillales</taxon>
        <taxon>Enterococcaceae</taxon>
        <taxon>Enterococcus</taxon>
    </lineage>
</organism>
<dbReference type="NCBIfam" id="TIGR01923">
    <property type="entry name" value="menE"/>
    <property type="match status" value="1"/>
</dbReference>
<dbReference type="Gene3D" id="3.40.50.12780">
    <property type="entry name" value="N-terminal domain of ligase-like"/>
    <property type="match status" value="1"/>
</dbReference>
<evidence type="ECO:0000313" key="9">
    <source>
        <dbReference type="Proteomes" id="UP000286288"/>
    </source>
</evidence>
<dbReference type="Pfam" id="PF00501">
    <property type="entry name" value="AMP-binding"/>
    <property type="match status" value="1"/>
</dbReference>
<sequence>MTGSWLQRQAQLHPERPAFYWHEKSWSFAALQKEVYAYAAYYQAQFVDQPNRVALFSNNSPEMVFTILALWELGIEVQLLNTRLTAAEISFQLQDAHCDWVITADQAAVSDVRSLTFGQAIKQAEAFVGSVVPSFVPNEAIYQAEQVASIMYTSGTTGNPKGVPQTFGNHLASAEATQKNLAITSEDCWLCAVPLYHISGLSILLRSLRLGMSVRLYERFDAGEMAKDLEAGKGTIVSLVAKMLTDLLPLVPQQGFDSLRYILLGGGPIAKSVLEKCQQKQLSVIQSYGMTETCSQVVALPPEKASEKIGASGVPLQGVHLRIATDGKMADHQTAENTQPIGEIQLQGPAITTRYLNDRSPQQWDQEGWFATGDLGYLDQEGFLYVVSRASELIISGGENIYPAEVEQALLQHPAVKEAAVVGEPDEEWGQSVAAYLTLNQPIHFQALLDTLEGQIAHYKFPRRFYHVREMPRTASGKVLKRLLLSEERVNYIEQQINK</sequence>
<dbReference type="EMBL" id="QRMZ01000002">
    <property type="protein sequence ID" value="RHK07989.1"/>
    <property type="molecule type" value="Genomic_DNA"/>
</dbReference>
<dbReference type="InterPro" id="IPR010192">
    <property type="entry name" value="MenE"/>
</dbReference>
<protein>
    <recommendedName>
        <fullName evidence="5">2-succinylbenzoate--CoA ligase</fullName>
        <ecNumber evidence="5">6.2.1.26</ecNumber>
    </recommendedName>
    <alternativeName>
        <fullName evidence="5">o-succinylbenzoyl-CoA synthetase</fullName>
        <shortName evidence="5">OSB-CoA synthetase</shortName>
    </alternativeName>
</protein>